<evidence type="ECO:0000256" key="8">
    <source>
        <dbReference type="SAM" id="MobiDB-lite"/>
    </source>
</evidence>
<protein>
    <recommendedName>
        <fullName evidence="14">Cation efflux protein cytoplasmic domain-containing protein</fullName>
    </recommendedName>
</protein>
<evidence type="ECO:0000313" key="13">
    <source>
        <dbReference type="Proteomes" id="UP000298663"/>
    </source>
</evidence>
<dbReference type="InterPro" id="IPR027469">
    <property type="entry name" value="Cation_efflux_TMD_sf"/>
</dbReference>
<proteinExistence type="inferred from homology"/>
<feature type="region of interest" description="Disordered" evidence="8">
    <location>
        <begin position="164"/>
        <end position="193"/>
    </location>
</feature>
<dbReference type="AlphaFoldDB" id="A0A4U8UTF0"/>
<feature type="domain" description="Cation efflux protein transmembrane" evidence="10">
    <location>
        <begin position="37"/>
        <end position="307"/>
    </location>
</feature>
<feature type="domain" description="Cation efflux protein cytoplasmic" evidence="11">
    <location>
        <begin position="314"/>
        <end position="383"/>
    </location>
</feature>
<dbReference type="GO" id="GO:0010312">
    <property type="term" value="P:detoxification of zinc ion"/>
    <property type="evidence" value="ECO:0007669"/>
    <property type="project" value="TreeGrafter"/>
</dbReference>
<comment type="subcellular location">
    <subcellularLocation>
        <location evidence="1">Membrane</location>
        <topology evidence="1">Multi-pass membrane protein</topology>
    </subcellularLocation>
</comment>
<dbReference type="EMBL" id="AZBU02000001">
    <property type="protein sequence ID" value="TMS36521.1"/>
    <property type="molecule type" value="Genomic_DNA"/>
</dbReference>
<dbReference type="EMBL" id="CM016762">
    <property type="protein sequence ID" value="TMS36521.1"/>
    <property type="molecule type" value="Genomic_DNA"/>
</dbReference>
<reference evidence="12 13" key="1">
    <citation type="journal article" date="2015" name="Genome Biol.">
        <title>Comparative genomics of Steinernema reveals deeply conserved gene regulatory networks.</title>
        <authorList>
            <person name="Dillman A.R."/>
            <person name="Macchietto M."/>
            <person name="Porter C.F."/>
            <person name="Rogers A."/>
            <person name="Williams B."/>
            <person name="Antoshechkin I."/>
            <person name="Lee M.M."/>
            <person name="Goodwin Z."/>
            <person name="Lu X."/>
            <person name="Lewis E.E."/>
            <person name="Goodrich-Blair H."/>
            <person name="Stock S.P."/>
            <person name="Adams B.J."/>
            <person name="Sternberg P.W."/>
            <person name="Mortazavi A."/>
        </authorList>
    </citation>
    <scope>NUCLEOTIDE SEQUENCE [LARGE SCALE GENOMIC DNA]</scope>
    <source>
        <strain evidence="12 13">ALL</strain>
    </source>
</reference>
<feature type="transmembrane region" description="Helical" evidence="9">
    <location>
        <begin position="242"/>
        <end position="265"/>
    </location>
</feature>
<keyword evidence="7 9" id="KW-0472">Membrane</keyword>
<evidence type="ECO:0000313" key="12">
    <source>
        <dbReference type="EMBL" id="TMS36521.1"/>
    </source>
</evidence>
<dbReference type="PANTHER" id="PTHR45820:SF4">
    <property type="entry name" value="ZINC TRANSPORTER 63C, ISOFORM F"/>
    <property type="match status" value="1"/>
</dbReference>
<feature type="transmembrane region" description="Helical" evidence="9">
    <location>
        <begin position="99"/>
        <end position="121"/>
    </location>
</feature>
<dbReference type="OrthoDB" id="29444at2759"/>
<evidence type="ECO:0000256" key="5">
    <source>
        <dbReference type="ARBA" id="ARBA00022833"/>
    </source>
</evidence>
<dbReference type="Proteomes" id="UP000298663">
    <property type="component" value="Chromosome X"/>
</dbReference>
<keyword evidence="4 9" id="KW-0812">Transmembrane</keyword>
<dbReference type="NCBIfam" id="TIGR01297">
    <property type="entry name" value="CDF"/>
    <property type="match status" value="1"/>
</dbReference>
<keyword evidence="3" id="KW-0813">Transport</keyword>
<dbReference type="GO" id="GO:0005385">
    <property type="term" value="F:zinc ion transmembrane transporter activity"/>
    <property type="evidence" value="ECO:0007669"/>
    <property type="project" value="TreeGrafter"/>
</dbReference>
<name>A0A4U8UTF0_STECR</name>
<comment type="similarity">
    <text evidence="2">Belongs to the cation diffusion facilitator (CDF) transporter (TC 2.A.4) family. SLC30A subfamily.</text>
</comment>
<gene>
    <name evidence="12" type="ORF">L596_003667</name>
</gene>
<evidence type="ECO:0000256" key="6">
    <source>
        <dbReference type="ARBA" id="ARBA00022989"/>
    </source>
</evidence>
<keyword evidence="13" id="KW-1185">Reference proteome</keyword>
<keyword evidence="6 9" id="KW-1133">Transmembrane helix</keyword>
<dbReference type="Pfam" id="PF01545">
    <property type="entry name" value="Cation_efflux"/>
    <property type="match status" value="1"/>
</dbReference>
<sequence>MSNHSHNAGAACKGNKEGGHGHSHSRSRCSISRGSKLIIMILMTFVFFVVEMVFGYISNSMALVADSFHMLSDVMALGIGYICLKIAERNTNKNTFGWVRAEVLGALVNGVFLLALCFSIFVESITRLVEPDVLHDPMKVLIVGAIGLAINVVGLAMFHGHAHSHGPDPSSVQSELENNLRRKTPSMSAETGEGQSLLVAQDKAIAELKQDFEAAEDTLITGPKKEKAKKTGGDGHLNMRGVFLHVVSDAIGSVIVIITAIIALYAPDEDAWNVARRYMDPCLSIAMVVLMTFTTLPLVHETALILLQTTPRFINIEELKSQLLKIDGIVAVHEFHVWRLVGERIIATVHIRFVSLKHYLTAAEQIRTLFHDSSIHSATIQPEFNEMIELSGGGKNTECAFACLPGNCNVPDVSCCKKKSANDISKV</sequence>
<organism evidence="12 13">
    <name type="scientific">Steinernema carpocapsae</name>
    <name type="common">Entomopathogenic nematode</name>
    <dbReference type="NCBI Taxonomy" id="34508"/>
    <lineage>
        <taxon>Eukaryota</taxon>
        <taxon>Metazoa</taxon>
        <taxon>Ecdysozoa</taxon>
        <taxon>Nematoda</taxon>
        <taxon>Chromadorea</taxon>
        <taxon>Rhabditida</taxon>
        <taxon>Tylenchina</taxon>
        <taxon>Panagrolaimomorpha</taxon>
        <taxon>Strongyloidoidea</taxon>
        <taxon>Steinernematidae</taxon>
        <taxon>Steinernema</taxon>
    </lineage>
</organism>
<evidence type="ECO:0000256" key="4">
    <source>
        <dbReference type="ARBA" id="ARBA00022692"/>
    </source>
</evidence>
<evidence type="ECO:0000256" key="1">
    <source>
        <dbReference type="ARBA" id="ARBA00004141"/>
    </source>
</evidence>
<keyword evidence="5" id="KW-0862">Zinc</keyword>
<dbReference type="Gene3D" id="1.20.1510.10">
    <property type="entry name" value="Cation efflux protein transmembrane domain"/>
    <property type="match status" value="1"/>
</dbReference>
<dbReference type="PANTHER" id="PTHR45820">
    <property type="entry name" value="FI23527P1"/>
    <property type="match status" value="1"/>
</dbReference>
<dbReference type="GO" id="GO:0006882">
    <property type="term" value="P:intracellular zinc ion homeostasis"/>
    <property type="evidence" value="ECO:0007669"/>
    <property type="project" value="TreeGrafter"/>
</dbReference>
<dbReference type="InterPro" id="IPR002524">
    <property type="entry name" value="Cation_efflux"/>
</dbReference>
<accession>A0A4U8UTF0</accession>
<evidence type="ECO:0000259" key="10">
    <source>
        <dbReference type="Pfam" id="PF01545"/>
    </source>
</evidence>
<dbReference type="SUPFAM" id="SSF161111">
    <property type="entry name" value="Cation efflux protein transmembrane domain-like"/>
    <property type="match status" value="1"/>
</dbReference>
<evidence type="ECO:0000256" key="3">
    <source>
        <dbReference type="ARBA" id="ARBA00022448"/>
    </source>
</evidence>
<feature type="transmembrane region" description="Helical" evidence="9">
    <location>
        <begin position="69"/>
        <end position="87"/>
    </location>
</feature>
<dbReference type="InterPro" id="IPR027470">
    <property type="entry name" value="Cation_efflux_CTD"/>
</dbReference>
<feature type="transmembrane region" description="Helical" evidence="9">
    <location>
        <begin position="285"/>
        <end position="307"/>
    </location>
</feature>
<feature type="region of interest" description="Disordered" evidence="8">
    <location>
        <begin position="1"/>
        <end position="28"/>
    </location>
</feature>
<dbReference type="Pfam" id="PF16916">
    <property type="entry name" value="ZT_dimer"/>
    <property type="match status" value="1"/>
</dbReference>
<evidence type="ECO:0008006" key="14">
    <source>
        <dbReference type="Google" id="ProtNLM"/>
    </source>
</evidence>
<evidence type="ECO:0000259" key="11">
    <source>
        <dbReference type="Pfam" id="PF16916"/>
    </source>
</evidence>
<reference evidence="12 13" key="2">
    <citation type="journal article" date="2019" name="G3 (Bethesda)">
        <title>Hybrid Assembly of the Genome of the Entomopathogenic Nematode Steinernema carpocapsae Identifies the X-Chromosome.</title>
        <authorList>
            <person name="Serra L."/>
            <person name="Macchietto M."/>
            <person name="Macias-Munoz A."/>
            <person name="McGill C.J."/>
            <person name="Rodriguez I.M."/>
            <person name="Rodriguez B."/>
            <person name="Murad R."/>
            <person name="Mortazavi A."/>
        </authorList>
    </citation>
    <scope>NUCLEOTIDE SEQUENCE [LARGE SCALE GENOMIC DNA]</scope>
    <source>
        <strain evidence="12 13">ALL</strain>
    </source>
</reference>
<evidence type="ECO:0000256" key="9">
    <source>
        <dbReference type="SAM" id="Phobius"/>
    </source>
</evidence>
<feature type="transmembrane region" description="Helical" evidence="9">
    <location>
        <begin position="37"/>
        <end position="57"/>
    </location>
</feature>
<evidence type="ECO:0000256" key="7">
    <source>
        <dbReference type="ARBA" id="ARBA00023136"/>
    </source>
</evidence>
<dbReference type="InterPro" id="IPR058533">
    <property type="entry name" value="Cation_efflux_TM"/>
</dbReference>
<feature type="transmembrane region" description="Helical" evidence="9">
    <location>
        <begin position="141"/>
        <end position="158"/>
    </location>
</feature>
<evidence type="ECO:0000256" key="2">
    <source>
        <dbReference type="ARBA" id="ARBA00008873"/>
    </source>
</evidence>
<dbReference type="GO" id="GO:0016020">
    <property type="term" value="C:membrane"/>
    <property type="evidence" value="ECO:0007669"/>
    <property type="project" value="UniProtKB-SubCell"/>
</dbReference>
<dbReference type="STRING" id="34508.A0A4U8UTF0"/>
<comment type="caution">
    <text evidence="12">The sequence shown here is derived from an EMBL/GenBank/DDBJ whole genome shotgun (WGS) entry which is preliminary data.</text>
</comment>